<keyword evidence="4 8" id="KW-0808">Transferase</keyword>
<dbReference type="Gene3D" id="3.40.50.150">
    <property type="entry name" value="Vaccinia Virus protein VP39"/>
    <property type="match status" value="2"/>
</dbReference>
<keyword evidence="3 8" id="KW-0489">Methyltransferase</keyword>
<dbReference type="RefSeq" id="WP_076517768.1">
    <property type="nucleotide sequence ID" value="NZ_FTOH01000012.1"/>
</dbReference>
<dbReference type="AlphaFoldDB" id="A0A1N7Q0A5"/>
<dbReference type="InterPro" id="IPR029063">
    <property type="entry name" value="SAM-dependent_MTases_sf"/>
</dbReference>
<dbReference type="InterPro" id="IPR007848">
    <property type="entry name" value="Small_mtfrase_dom"/>
</dbReference>
<protein>
    <submittedName>
        <fullName evidence="8">16S rRNA (Guanine1207-N2)-methyltransferase/23S rRNA (Guanine1835-N2)-methyltransferase</fullName>
    </submittedName>
</protein>
<keyword evidence="1" id="KW-0963">Cytoplasm</keyword>
<dbReference type="PANTHER" id="PTHR47816">
    <property type="entry name" value="RIBOSOMAL RNA SMALL SUBUNIT METHYLTRANSFERASE C"/>
    <property type="match status" value="1"/>
</dbReference>
<evidence type="ECO:0000256" key="4">
    <source>
        <dbReference type="ARBA" id="ARBA00022679"/>
    </source>
</evidence>
<dbReference type="Proteomes" id="UP000185639">
    <property type="component" value="Unassembled WGS sequence"/>
</dbReference>
<evidence type="ECO:0000256" key="5">
    <source>
        <dbReference type="ARBA" id="ARBA00022691"/>
    </source>
</evidence>
<sequence length="362" mass="40083">MPHWPKADLNLRCYPDVPANVSMPWDAADEFLINEADQPVSLILNDRYGALSCAFPEAQLWHDSFCAQVATQQNRSENGLPEAKFLSQPDLSDAFVQASSDGDNSIVLIRIPKQKEQLSEQLHYLSKISSDATILLAGMAKHIPIPLLNWLEEHAGHYEQLPVVRKARLIKIRGLAGFRDLLPSTRSYEINGFSLSAPAGVFCGDRPDPGARALLKHLPANQTGVICDLGCGNGILSVHLASNNPEAIIIGTDDSQLATLAARENLRANSLKGDIRQGNILSSVEETLDTVICNPPFHDGHKQLTSIAESMFHESFHQLRSGGELLVVANRHLPYTKVLKRLFRNVELISDDKRFNIYRCVR</sequence>
<dbReference type="Pfam" id="PF05175">
    <property type="entry name" value="MTS"/>
    <property type="match status" value="1"/>
</dbReference>
<dbReference type="OrthoDB" id="29650at2"/>
<evidence type="ECO:0000256" key="3">
    <source>
        <dbReference type="ARBA" id="ARBA00022603"/>
    </source>
</evidence>
<dbReference type="InterPro" id="IPR058679">
    <property type="entry name" value="RlmG_N"/>
</dbReference>
<dbReference type="GO" id="GO:0008990">
    <property type="term" value="F:rRNA (guanine-N2-)-methyltransferase activity"/>
    <property type="evidence" value="ECO:0007669"/>
    <property type="project" value="InterPro"/>
</dbReference>
<dbReference type="CDD" id="cd02440">
    <property type="entry name" value="AdoMet_MTases"/>
    <property type="match status" value="1"/>
</dbReference>
<dbReference type="SUPFAM" id="SSF53335">
    <property type="entry name" value="S-adenosyl-L-methionine-dependent methyltransferases"/>
    <property type="match status" value="1"/>
</dbReference>
<dbReference type="GO" id="GO:0003676">
    <property type="term" value="F:nucleic acid binding"/>
    <property type="evidence" value="ECO:0007669"/>
    <property type="project" value="InterPro"/>
</dbReference>
<dbReference type="PROSITE" id="PS00092">
    <property type="entry name" value="N6_MTASE"/>
    <property type="match status" value="1"/>
</dbReference>
<reference evidence="9" key="1">
    <citation type="submission" date="2017-01" db="EMBL/GenBank/DDBJ databases">
        <authorList>
            <person name="Varghese N."/>
            <person name="Submissions S."/>
        </authorList>
    </citation>
    <scope>NUCLEOTIDE SEQUENCE [LARGE SCALE GENOMIC DNA]</scope>
    <source>
        <strain evidence="9">DSM 24913</strain>
    </source>
</reference>
<evidence type="ECO:0000313" key="9">
    <source>
        <dbReference type="Proteomes" id="UP000185639"/>
    </source>
</evidence>
<proteinExistence type="predicted"/>
<dbReference type="InterPro" id="IPR046977">
    <property type="entry name" value="RsmC/RlmG"/>
</dbReference>
<keyword evidence="5" id="KW-0949">S-adenosyl-L-methionine</keyword>
<keyword evidence="9" id="KW-1185">Reference proteome</keyword>
<dbReference type="Pfam" id="PF26049">
    <property type="entry name" value="RLMG_N"/>
    <property type="match status" value="1"/>
</dbReference>
<evidence type="ECO:0000256" key="1">
    <source>
        <dbReference type="ARBA" id="ARBA00022490"/>
    </source>
</evidence>
<evidence type="ECO:0000313" key="8">
    <source>
        <dbReference type="EMBL" id="SIT16047.1"/>
    </source>
</evidence>
<dbReference type="InterPro" id="IPR017237">
    <property type="entry name" value="RLMG"/>
</dbReference>
<dbReference type="InterPro" id="IPR002052">
    <property type="entry name" value="DNA_methylase_N6_adenine_CS"/>
</dbReference>
<evidence type="ECO:0000259" key="6">
    <source>
        <dbReference type="Pfam" id="PF05175"/>
    </source>
</evidence>
<feature type="domain" description="RlmG N-terminal" evidence="7">
    <location>
        <begin position="5"/>
        <end position="172"/>
    </location>
</feature>
<name>A0A1N7Q0A5_9GAMM</name>
<evidence type="ECO:0000256" key="2">
    <source>
        <dbReference type="ARBA" id="ARBA00022552"/>
    </source>
</evidence>
<evidence type="ECO:0000259" key="7">
    <source>
        <dbReference type="Pfam" id="PF26049"/>
    </source>
</evidence>
<dbReference type="GO" id="GO:0005737">
    <property type="term" value="C:cytoplasm"/>
    <property type="evidence" value="ECO:0007669"/>
    <property type="project" value="InterPro"/>
</dbReference>
<keyword evidence="2" id="KW-0698">rRNA processing</keyword>
<feature type="domain" description="Methyltransferase small" evidence="6">
    <location>
        <begin position="195"/>
        <end position="359"/>
    </location>
</feature>
<organism evidence="8 9">
    <name type="scientific">Thalassolituus maritimus</name>
    <dbReference type="NCBI Taxonomy" id="484498"/>
    <lineage>
        <taxon>Bacteria</taxon>
        <taxon>Pseudomonadati</taxon>
        <taxon>Pseudomonadota</taxon>
        <taxon>Gammaproteobacteria</taxon>
        <taxon>Oceanospirillales</taxon>
        <taxon>Oceanospirillaceae</taxon>
        <taxon>Thalassolituus</taxon>
    </lineage>
</organism>
<dbReference type="PIRSF" id="PIRSF037565">
    <property type="entry name" value="RRNA_m2G_Mtase_RsmD_prd"/>
    <property type="match status" value="1"/>
</dbReference>
<accession>A0A1N7Q0A5</accession>
<dbReference type="EMBL" id="FTOH01000012">
    <property type="protein sequence ID" value="SIT16047.1"/>
    <property type="molecule type" value="Genomic_DNA"/>
</dbReference>
<gene>
    <name evidence="8" type="ORF">SAMN05421686_11266</name>
</gene>
<dbReference type="PANTHER" id="PTHR47816:SF5">
    <property type="entry name" value="RIBOSOMAL RNA LARGE SUBUNIT METHYLTRANSFERASE G"/>
    <property type="match status" value="1"/>
</dbReference>
<dbReference type="STRING" id="484498.SAMN05421686_11266"/>